<protein>
    <submittedName>
        <fullName evidence="1">Uncharacterized protein</fullName>
    </submittedName>
</protein>
<sequence length="60" mass="7021">MLYAVTNLKEFDVVKANSYVCGVARPCSLLEVYEYEIMQTDYCRIIDLMEHHDGINYQLV</sequence>
<name>A0AB39HJD1_9VIBR</name>
<dbReference type="RefSeq" id="WP_306099623.1">
    <property type="nucleotide sequence ID" value="NZ_CP162602.1"/>
</dbReference>
<organism evidence="1">
    <name type="scientific">Vibrio sp. HB236076</name>
    <dbReference type="NCBI Taxonomy" id="3232307"/>
    <lineage>
        <taxon>Bacteria</taxon>
        <taxon>Pseudomonadati</taxon>
        <taxon>Pseudomonadota</taxon>
        <taxon>Gammaproteobacteria</taxon>
        <taxon>Vibrionales</taxon>
        <taxon>Vibrionaceae</taxon>
        <taxon>Vibrio</taxon>
    </lineage>
</organism>
<dbReference type="EMBL" id="CP162602">
    <property type="protein sequence ID" value="XDK26710.1"/>
    <property type="molecule type" value="Genomic_DNA"/>
</dbReference>
<dbReference type="KEGG" id="vih:AB0763_16920"/>
<proteinExistence type="predicted"/>
<gene>
    <name evidence="1" type="ORF">AB0763_16920</name>
</gene>
<accession>A0AB39HJD1</accession>
<keyword evidence="1" id="KW-0614">Plasmid</keyword>
<dbReference type="AlphaFoldDB" id="A0AB39HJD1"/>
<evidence type="ECO:0000313" key="1">
    <source>
        <dbReference type="EMBL" id="XDK26710.1"/>
    </source>
</evidence>
<geneLocation type="plasmid" evidence="1">
    <name>p-HB236076</name>
</geneLocation>
<reference evidence="1" key="1">
    <citation type="submission" date="2024-07" db="EMBL/GenBank/DDBJ databases">
        <title>Genome Analysis of a Potential Novel Vibrio Species Secreting pH- and Thermo-stable Alginate Lyase and its Application in Producing Alginate Oligosaccharides.</title>
        <authorList>
            <person name="Huang H."/>
            <person name="Bao K."/>
        </authorList>
    </citation>
    <scope>NUCLEOTIDE SEQUENCE</scope>
    <source>
        <strain evidence="1">HB236076</strain>
        <plasmid evidence="1">p-HB236076</plasmid>
    </source>
</reference>